<gene>
    <name evidence="5" type="ORF">B0H16DRAFT_1879339</name>
</gene>
<organism evidence="5 6">
    <name type="scientific">Mycena metata</name>
    <dbReference type="NCBI Taxonomy" id="1033252"/>
    <lineage>
        <taxon>Eukaryota</taxon>
        <taxon>Fungi</taxon>
        <taxon>Dikarya</taxon>
        <taxon>Basidiomycota</taxon>
        <taxon>Agaricomycotina</taxon>
        <taxon>Agaricomycetes</taxon>
        <taxon>Agaricomycetidae</taxon>
        <taxon>Agaricales</taxon>
        <taxon>Marasmiineae</taxon>
        <taxon>Mycenaceae</taxon>
        <taxon>Mycena</taxon>
    </lineage>
</organism>
<feature type="region of interest" description="Disordered" evidence="3">
    <location>
        <begin position="1"/>
        <end position="60"/>
    </location>
</feature>
<dbReference type="Pfam" id="PF01393">
    <property type="entry name" value="Chromo_shadow"/>
    <property type="match status" value="1"/>
</dbReference>
<proteinExistence type="predicted"/>
<dbReference type="Proteomes" id="UP001215598">
    <property type="component" value="Unassembled WGS sequence"/>
</dbReference>
<dbReference type="Pfam" id="PF00385">
    <property type="entry name" value="Chromo"/>
    <property type="match status" value="1"/>
</dbReference>
<reference evidence="5" key="1">
    <citation type="submission" date="2023-03" db="EMBL/GenBank/DDBJ databases">
        <title>Massive genome expansion in bonnet fungi (Mycena s.s.) driven by repeated elements and novel gene families across ecological guilds.</title>
        <authorList>
            <consortium name="Lawrence Berkeley National Laboratory"/>
            <person name="Harder C.B."/>
            <person name="Miyauchi S."/>
            <person name="Viragh M."/>
            <person name="Kuo A."/>
            <person name="Thoen E."/>
            <person name="Andreopoulos B."/>
            <person name="Lu D."/>
            <person name="Skrede I."/>
            <person name="Drula E."/>
            <person name="Henrissat B."/>
            <person name="Morin E."/>
            <person name="Kohler A."/>
            <person name="Barry K."/>
            <person name="LaButti K."/>
            <person name="Morin E."/>
            <person name="Salamov A."/>
            <person name="Lipzen A."/>
            <person name="Mereny Z."/>
            <person name="Hegedus B."/>
            <person name="Baldrian P."/>
            <person name="Stursova M."/>
            <person name="Weitz H."/>
            <person name="Taylor A."/>
            <person name="Grigoriev I.V."/>
            <person name="Nagy L.G."/>
            <person name="Martin F."/>
            <person name="Kauserud H."/>
        </authorList>
    </citation>
    <scope>NUCLEOTIDE SEQUENCE</scope>
    <source>
        <strain evidence="5">CBHHK182m</strain>
    </source>
</reference>
<sequence>MAPAVSPTPSNNDDGKKKKKSPTKSKKVESEVEDSEGQSGEDGGEGGEEGGGDDDEEGEYEIEAILDAKKGYFPKNKTGYLVKWKGYDESHNSWVAEDDAGGAGELIDEFEAKLKKKKQQQSAKKASVPQSPAAKRSRKSMADAESEDGEASASVAKKRGRKSVSEKPADKDDDDERPVKKARKSTSGKNAPVVPTAEPLPDDDKIGNMQQHMQAPTWDQLIKHIDTVERVDKTLYVYFTLNDGERIREDSKICADKFPKMLIEFYESNLRWKEADSH</sequence>
<feature type="compositionally biased region" description="Acidic residues" evidence="3">
    <location>
        <begin position="42"/>
        <end position="60"/>
    </location>
</feature>
<dbReference type="GO" id="GO:0005634">
    <property type="term" value="C:nucleus"/>
    <property type="evidence" value="ECO:0007669"/>
    <property type="project" value="UniProtKB-SubCell"/>
</dbReference>
<dbReference type="GO" id="GO:0006338">
    <property type="term" value="P:chromatin remodeling"/>
    <property type="evidence" value="ECO:0007669"/>
    <property type="project" value="UniProtKB-ARBA"/>
</dbReference>
<dbReference type="Gene3D" id="2.40.50.40">
    <property type="match status" value="2"/>
</dbReference>
<comment type="caution">
    <text evidence="5">The sequence shown here is derived from an EMBL/GenBank/DDBJ whole genome shotgun (WGS) entry which is preliminary data.</text>
</comment>
<dbReference type="InterPro" id="IPR016197">
    <property type="entry name" value="Chromo-like_dom_sf"/>
</dbReference>
<dbReference type="InterPro" id="IPR008251">
    <property type="entry name" value="Chromo_shadow_dom"/>
</dbReference>
<dbReference type="PANTHER" id="PTHR22812">
    <property type="entry name" value="CHROMOBOX PROTEIN"/>
    <property type="match status" value="1"/>
</dbReference>
<comment type="subcellular location">
    <subcellularLocation>
        <location evidence="1">Nucleus</location>
    </subcellularLocation>
</comment>
<feature type="domain" description="Chromo" evidence="4">
    <location>
        <begin position="60"/>
        <end position="122"/>
    </location>
</feature>
<accession>A0AAD7K525</accession>
<evidence type="ECO:0000313" key="5">
    <source>
        <dbReference type="EMBL" id="KAJ7777227.1"/>
    </source>
</evidence>
<dbReference type="SUPFAM" id="SSF54160">
    <property type="entry name" value="Chromo domain-like"/>
    <property type="match status" value="2"/>
</dbReference>
<name>A0AAD7K525_9AGAR</name>
<dbReference type="PROSITE" id="PS50013">
    <property type="entry name" value="CHROMO_2"/>
    <property type="match status" value="1"/>
</dbReference>
<dbReference type="AlphaFoldDB" id="A0AAD7K525"/>
<dbReference type="SMART" id="SM00300">
    <property type="entry name" value="ChSh"/>
    <property type="match status" value="1"/>
</dbReference>
<feature type="region of interest" description="Disordered" evidence="3">
    <location>
        <begin position="111"/>
        <end position="206"/>
    </location>
</feature>
<evidence type="ECO:0000259" key="4">
    <source>
        <dbReference type="PROSITE" id="PS50013"/>
    </source>
</evidence>
<dbReference type="InterPro" id="IPR023780">
    <property type="entry name" value="Chromo_domain"/>
</dbReference>
<keyword evidence="6" id="KW-1185">Reference proteome</keyword>
<evidence type="ECO:0000256" key="1">
    <source>
        <dbReference type="ARBA" id="ARBA00004123"/>
    </source>
</evidence>
<dbReference type="EMBL" id="JARKIB010000008">
    <property type="protein sequence ID" value="KAJ7777227.1"/>
    <property type="molecule type" value="Genomic_DNA"/>
</dbReference>
<evidence type="ECO:0000313" key="6">
    <source>
        <dbReference type="Proteomes" id="UP001215598"/>
    </source>
</evidence>
<keyword evidence="2" id="KW-0539">Nucleus</keyword>
<dbReference type="InterPro" id="IPR051219">
    <property type="entry name" value="Heterochromatin_chromo-domain"/>
</dbReference>
<evidence type="ECO:0000256" key="3">
    <source>
        <dbReference type="SAM" id="MobiDB-lite"/>
    </source>
</evidence>
<protein>
    <recommendedName>
        <fullName evidence="4">Chromo domain-containing protein</fullName>
    </recommendedName>
</protein>
<evidence type="ECO:0000256" key="2">
    <source>
        <dbReference type="ARBA" id="ARBA00023242"/>
    </source>
</evidence>
<dbReference type="SMART" id="SM00298">
    <property type="entry name" value="CHROMO"/>
    <property type="match status" value="1"/>
</dbReference>
<dbReference type="InterPro" id="IPR000953">
    <property type="entry name" value="Chromo/chromo_shadow_dom"/>
</dbReference>